<dbReference type="EMBL" id="NMUH01002562">
    <property type="protein sequence ID" value="MQM00759.1"/>
    <property type="molecule type" value="Genomic_DNA"/>
</dbReference>
<keyword evidence="2" id="KW-1185">Reference proteome</keyword>
<proteinExistence type="predicted"/>
<protein>
    <submittedName>
        <fullName evidence="1">Uncharacterized protein</fullName>
    </submittedName>
</protein>
<reference evidence="1" key="1">
    <citation type="submission" date="2017-07" db="EMBL/GenBank/DDBJ databases">
        <title>Taro Niue Genome Assembly and Annotation.</title>
        <authorList>
            <person name="Atibalentja N."/>
            <person name="Keating K."/>
            <person name="Fields C.J."/>
        </authorList>
    </citation>
    <scope>NUCLEOTIDE SEQUENCE</scope>
    <source>
        <strain evidence="1">Niue_2</strain>
        <tissue evidence="1">Leaf</tissue>
    </source>
</reference>
<name>A0A843VVF7_COLES</name>
<evidence type="ECO:0000313" key="1">
    <source>
        <dbReference type="EMBL" id="MQM00759.1"/>
    </source>
</evidence>
<evidence type="ECO:0000313" key="2">
    <source>
        <dbReference type="Proteomes" id="UP000652761"/>
    </source>
</evidence>
<dbReference type="AlphaFoldDB" id="A0A843VVF7"/>
<accession>A0A843VVF7</accession>
<gene>
    <name evidence="1" type="ORF">Taro_033498</name>
</gene>
<comment type="caution">
    <text evidence="1">The sequence shown here is derived from an EMBL/GenBank/DDBJ whole genome shotgun (WGS) entry which is preliminary data.</text>
</comment>
<dbReference type="Proteomes" id="UP000652761">
    <property type="component" value="Unassembled WGS sequence"/>
</dbReference>
<organism evidence="1 2">
    <name type="scientific">Colocasia esculenta</name>
    <name type="common">Wild taro</name>
    <name type="synonym">Arum esculentum</name>
    <dbReference type="NCBI Taxonomy" id="4460"/>
    <lineage>
        <taxon>Eukaryota</taxon>
        <taxon>Viridiplantae</taxon>
        <taxon>Streptophyta</taxon>
        <taxon>Embryophyta</taxon>
        <taxon>Tracheophyta</taxon>
        <taxon>Spermatophyta</taxon>
        <taxon>Magnoliopsida</taxon>
        <taxon>Liliopsida</taxon>
        <taxon>Araceae</taxon>
        <taxon>Aroideae</taxon>
        <taxon>Colocasieae</taxon>
        <taxon>Colocasia</taxon>
    </lineage>
</organism>
<sequence length="267" mass="30136">MLGLKNEIKSLYDLLAKPRKVVYEVDSAMIEEYEEQMKRVSYEADESMEDDYYRHVEFEISATNEDPLIEEIDSSALEEYSPGLNDWEIPPGVQSGESPGRGDWENALCDRRTLSGLSVLTGRVFFRAKRESLLPVAEWESALLVAQIKRVFPRHIDRETELTGRLGCLCLQEGWLQHQPGDFASGTTGRPLLSSYCLYKRSSGARKDFGCLGNLPALEFPALERAAAQWSSLQKKIVLELCCGFEVGNWMQVKILGQFSTTHSTLV</sequence>